<evidence type="ECO:0008006" key="3">
    <source>
        <dbReference type="Google" id="ProtNLM"/>
    </source>
</evidence>
<gene>
    <name evidence="1" type="ORF">DSOUD_0162</name>
</gene>
<keyword evidence="2" id="KW-1185">Reference proteome</keyword>
<dbReference type="STRING" id="1603606.DSOUD_0162"/>
<dbReference type="AlphaFoldDB" id="A0A0M4DEH5"/>
<proteinExistence type="predicted"/>
<dbReference type="KEGG" id="des:DSOUD_0162"/>
<dbReference type="EMBL" id="CP010802">
    <property type="protein sequence ID" value="ALC14962.1"/>
    <property type="molecule type" value="Genomic_DNA"/>
</dbReference>
<organism evidence="1 2">
    <name type="scientific">Desulfuromonas soudanensis</name>
    <dbReference type="NCBI Taxonomy" id="1603606"/>
    <lineage>
        <taxon>Bacteria</taxon>
        <taxon>Pseudomonadati</taxon>
        <taxon>Thermodesulfobacteriota</taxon>
        <taxon>Desulfuromonadia</taxon>
        <taxon>Desulfuromonadales</taxon>
        <taxon>Desulfuromonadaceae</taxon>
        <taxon>Desulfuromonas</taxon>
    </lineage>
</organism>
<dbReference type="InterPro" id="IPR026349">
    <property type="entry name" value="CHP04255"/>
</dbReference>
<dbReference type="Proteomes" id="UP000057158">
    <property type="component" value="Chromosome"/>
</dbReference>
<protein>
    <recommendedName>
        <fullName evidence="3">TIGR04255 family protein</fullName>
    </recommendedName>
</protein>
<dbReference type="PATRIC" id="fig|1603606.3.peg.182"/>
<dbReference type="NCBIfam" id="TIGR04255">
    <property type="entry name" value="sporadTIGR04255"/>
    <property type="match status" value="1"/>
</dbReference>
<reference evidence="1 2" key="1">
    <citation type="submission" date="2015-07" db="EMBL/GenBank/DDBJ databases">
        <title>Isolation and Genomic Characterization of a Novel Halophilic Metal-Reducing Deltaproteobacterium from the Deep Subsurface.</title>
        <authorList>
            <person name="Badalamenti J.P."/>
            <person name="Summers Z.M."/>
            <person name="Gralnick J.A."/>
            <person name="Bond D.R."/>
        </authorList>
    </citation>
    <scope>NUCLEOTIDE SEQUENCE [LARGE SCALE GENOMIC DNA]</scope>
    <source>
        <strain evidence="1 2">WTL</strain>
    </source>
</reference>
<accession>A0A0M4DEH5</accession>
<evidence type="ECO:0000313" key="2">
    <source>
        <dbReference type="Proteomes" id="UP000057158"/>
    </source>
</evidence>
<evidence type="ECO:0000313" key="1">
    <source>
        <dbReference type="EMBL" id="ALC14962.1"/>
    </source>
</evidence>
<name>A0A0M4DEH5_9BACT</name>
<sequence>MPRAPIVEAVIDIRSHAAGTFEEAAVRQFLEPRLDGYEYLDTQRAVQHELTFEVTKPPRQMFKDLGLKGLRFRSADQKSIAQFNRDGFIHSRLEPYSDWTSFSGEGLRLWEIFKELVQPVEINRIGLRFISRIELPLSVARLEDYIKPAPETPRDLELPFVGFMHHDTLAVPGYPYAINLIRTIQPPQAETRANSGLILDIDVFTTQGFEIEETGLARILEEMRWLKNKAFFGSVTEKALEAFQ</sequence>